<keyword evidence="4" id="KW-0418">Kinase</keyword>
<gene>
    <name evidence="6" type="ORF">MNBD_GAMMA11-569</name>
</gene>
<accession>A0A3B0YD05</accession>
<evidence type="ECO:0000256" key="4">
    <source>
        <dbReference type="ARBA" id="ARBA00022777"/>
    </source>
</evidence>
<dbReference type="EMBL" id="UOFG01000266">
    <property type="protein sequence ID" value="VAW66246.1"/>
    <property type="molecule type" value="Genomic_DNA"/>
</dbReference>
<dbReference type="Pfam" id="PF02518">
    <property type="entry name" value="HATPase_c"/>
    <property type="match status" value="1"/>
</dbReference>
<evidence type="ECO:0000313" key="6">
    <source>
        <dbReference type="EMBL" id="VAW66246.1"/>
    </source>
</evidence>
<dbReference type="PANTHER" id="PTHR24421">
    <property type="entry name" value="NITRATE/NITRITE SENSOR PROTEIN NARX-RELATED"/>
    <property type="match status" value="1"/>
</dbReference>
<dbReference type="GO" id="GO:0004673">
    <property type="term" value="F:protein histidine kinase activity"/>
    <property type="evidence" value="ECO:0007669"/>
    <property type="project" value="UniProtKB-EC"/>
</dbReference>
<evidence type="ECO:0000256" key="1">
    <source>
        <dbReference type="ARBA" id="ARBA00000085"/>
    </source>
</evidence>
<keyword evidence="3" id="KW-0808">Transferase</keyword>
<sequence length="327" mass="36881">MHTLLPAWITRFNNMNGKSMLESLEKNLPFLIEEFSNKGTAIDDRWSAILQRFFTDCKLTPSVEPIRECRLNAQQTQLEIPSISLPHGYLITGLSSTVRFNHDNLALVKSLLKLTRQFATIEEAVEIGASVERKRIARDLHDDVAARMLTLIHMLKDDKSISIARSILKSLRNSIYALDNKSTATILDVITDVRSELQDRLNSIGMLLKWHQPEALDGLNFTPRQHINLNRMLHEITTNIIKHASASFMEVVIDIDHQQISIEVSDNGRGFDIKNCIPGKGINNITTRARELGGNAGWFNLSDKETGLNKGSCVRINFLITDVAEIQ</sequence>
<evidence type="ECO:0000256" key="2">
    <source>
        <dbReference type="ARBA" id="ARBA00012438"/>
    </source>
</evidence>
<name>A0A3B0YD05_9ZZZZ</name>
<proteinExistence type="predicted"/>
<reference evidence="6" key="1">
    <citation type="submission" date="2018-06" db="EMBL/GenBank/DDBJ databases">
        <authorList>
            <person name="Zhirakovskaya E."/>
        </authorList>
    </citation>
    <scope>NUCLEOTIDE SEQUENCE</scope>
</reference>
<evidence type="ECO:0000256" key="3">
    <source>
        <dbReference type="ARBA" id="ARBA00022679"/>
    </source>
</evidence>
<dbReference type="PANTHER" id="PTHR24421:SF10">
    <property type="entry name" value="NITRATE_NITRITE SENSOR PROTEIN NARQ"/>
    <property type="match status" value="1"/>
</dbReference>
<dbReference type="InterPro" id="IPR036890">
    <property type="entry name" value="HATPase_C_sf"/>
</dbReference>
<protein>
    <recommendedName>
        <fullName evidence="2">histidine kinase</fullName>
        <ecNumber evidence="2">2.7.13.3</ecNumber>
    </recommendedName>
</protein>
<dbReference type="AlphaFoldDB" id="A0A3B0YD05"/>
<feature type="domain" description="Histidine kinase/HSP90-like ATPase" evidence="5">
    <location>
        <begin position="228"/>
        <end position="276"/>
    </location>
</feature>
<comment type="catalytic activity">
    <reaction evidence="1">
        <text>ATP + protein L-histidine = ADP + protein N-phospho-L-histidine.</text>
        <dbReference type="EC" id="2.7.13.3"/>
    </reaction>
</comment>
<dbReference type="GO" id="GO:0000160">
    <property type="term" value="P:phosphorelay signal transduction system"/>
    <property type="evidence" value="ECO:0007669"/>
    <property type="project" value="UniProtKB-KW"/>
</dbReference>
<dbReference type="Gene3D" id="3.30.565.10">
    <property type="entry name" value="Histidine kinase-like ATPase, C-terminal domain"/>
    <property type="match status" value="1"/>
</dbReference>
<dbReference type="SUPFAM" id="SSF55874">
    <property type="entry name" value="ATPase domain of HSP90 chaperone/DNA topoisomerase II/histidine kinase"/>
    <property type="match status" value="1"/>
</dbReference>
<dbReference type="InterPro" id="IPR003594">
    <property type="entry name" value="HATPase_dom"/>
</dbReference>
<dbReference type="InterPro" id="IPR050482">
    <property type="entry name" value="Sensor_HK_TwoCompSys"/>
</dbReference>
<dbReference type="EC" id="2.7.13.3" evidence="2"/>
<organism evidence="6">
    <name type="scientific">hydrothermal vent metagenome</name>
    <dbReference type="NCBI Taxonomy" id="652676"/>
    <lineage>
        <taxon>unclassified sequences</taxon>
        <taxon>metagenomes</taxon>
        <taxon>ecological metagenomes</taxon>
    </lineage>
</organism>
<evidence type="ECO:0000259" key="5">
    <source>
        <dbReference type="Pfam" id="PF02518"/>
    </source>
</evidence>